<protein>
    <submittedName>
        <fullName evidence="1">Type II toxin-antitoxin system VapB family antitoxin</fullName>
    </submittedName>
</protein>
<evidence type="ECO:0000313" key="1">
    <source>
        <dbReference type="EMBL" id="MFC3075892.1"/>
    </source>
</evidence>
<sequence>MRTNIELDDALMAEAMELTGLTTKKAIVEKALREMVEELRRRNALNELQGMGWEGDLDAMRLGWGPDSDHAKDAAE</sequence>
<accession>A0ABV7DNS7</accession>
<dbReference type="Proteomes" id="UP001595377">
    <property type="component" value="Unassembled WGS sequence"/>
</dbReference>
<dbReference type="Pfam" id="PF09957">
    <property type="entry name" value="VapB_antitoxin"/>
    <property type="match status" value="1"/>
</dbReference>
<reference evidence="2" key="1">
    <citation type="journal article" date="2019" name="Int. J. Syst. Evol. Microbiol.">
        <title>The Global Catalogue of Microorganisms (GCM) 10K type strain sequencing project: providing services to taxonomists for standard genome sequencing and annotation.</title>
        <authorList>
            <consortium name="The Broad Institute Genomics Platform"/>
            <consortium name="The Broad Institute Genome Sequencing Center for Infectious Disease"/>
            <person name="Wu L."/>
            <person name="Ma J."/>
        </authorList>
    </citation>
    <scope>NUCLEOTIDE SEQUENCE [LARGE SCALE GENOMIC DNA]</scope>
    <source>
        <strain evidence="2">KCTC 52677</strain>
    </source>
</reference>
<name>A0ABV7DNS7_9HYPH</name>
<keyword evidence="2" id="KW-1185">Reference proteome</keyword>
<organism evidence="1 2">
    <name type="scientific">Shinella pollutisoli</name>
    <dbReference type="NCBI Taxonomy" id="2250594"/>
    <lineage>
        <taxon>Bacteria</taxon>
        <taxon>Pseudomonadati</taxon>
        <taxon>Pseudomonadota</taxon>
        <taxon>Alphaproteobacteria</taxon>
        <taxon>Hyphomicrobiales</taxon>
        <taxon>Rhizobiaceae</taxon>
        <taxon>Shinella</taxon>
    </lineage>
</organism>
<gene>
    <name evidence="1" type="ORF">ACFOHH_22465</name>
</gene>
<dbReference type="InterPro" id="IPR019239">
    <property type="entry name" value="VapB_antitoxin"/>
</dbReference>
<proteinExistence type="predicted"/>
<dbReference type="RefSeq" id="WP_257314992.1">
    <property type="nucleotide sequence ID" value="NZ_JANFDG010000009.1"/>
</dbReference>
<dbReference type="EMBL" id="JBHRSP010000042">
    <property type="protein sequence ID" value="MFC3075892.1"/>
    <property type="molecule type" value="Genomic_DNA"/>
</dbReference>
<evidence type="ECO:0000313" key="2">
    <source>
        <dbReference type="Proteomes" id="UP001595377"/>
    </source>
</evidence>
<comment type="caution">
    <text evidence="1">The sequence shown here is derived from an EMBL/GenBank/DDBJ whole genome shotgun (WGS) entry which is preliminary data.</text>
</comment>